<dbReference type="InterPro" id="IPR055348">
    <property type="entry name" value="DctQ"/>
</dbReference>
<keyword evidence="6 9" id="KW-1133">Transmembrane helix</keyword>
<dbReference type="Pfam" id="PF04290">
    <property type="entry name" value="DctQ"/>
    <property type="match status" value="1"/>
</dbReference>
<keyword evidence="7 9" id="KW-0472">Membrane</keyword>
<evidence type="ECO:0000256" key="9">
    <source>
        <dbReference type="SAM" id="Phobius"/>
    </source>
</evidence>
<dbReference type="GO" id="GO:0022857">
    <property type="term" value="F:transmembrane transporter activity"/>
    <property type="evidence" value="ECO:0007669"/>
    <property type="project" value="TreeGrafter"/>
</dbReference>
<dbReference type="PANTHER" id="PTHR35011:SF10">
    <property type="entry name" value="TRAP TRANSPORTER SMALL PERMEASE PROTEIN"/>
    <property type="match status" value="1"/>
</dbReference>
<evidence type="ECO:0000313" key="12">
    <source>
        <dbReference type="Proteomes" id="UP000006055"/>
    </source>
</evidence>
<dbReference type="KEGG" id="dti:Desti_4549"/>
<dbReference type="GO" id="GO:0005886">
    <property type="term" value="C:plasma membrane"/>
    <property type="evidence" value="ECO:0007669"/>
    <property type="project" value="UniProtKB-SubCell"/>
</dbReference>
<comment type="subcellular location">
    <subcellularLocation>
        <location evidence="1">Cell inner membrane</location>
        <topology evidence="1">Multi-pass membrane protein</topology>
    </subcellularLocation>
</comment>
<evidence type="ECO:0000313" key="11">
    <source>
        <dbReference type="EMBL" id="AFM27177.1"/>
    </source>
</evidence>
<keyword evidence="5 9" id="KW-0812">Transmembrane</keyword>
<dbReference type="InterPro" id="IPR007387">
    <property type="entry name" value="TRAP_DctQ"/>
</dbReference>
<dbReference type="GO" id="GO:0015740">
    <property type="term" value="P:C4-dicarboxylate transport"/>
    <property type="evidence" value="ECO:0007669"/>
    <property type="project" value="TreeGrafter"/>
</dbReference>
<keyword evidence="3" id="KW-1003">Cell membrane</keyword>
<accession>I4CC86</accession>
<evidence type="ECO:0000256" key="4">
    <source>
        <dbReference type="ARBA" id="ARBA00022519"/>
    </source>
</evidence>
<dbReference type="HOGENOM" id="CLU_086356_8_5_7"/>
<keyword evidence="12" id="KW-1185">Reference proteome</keyword>
<evidence type="ECO:0000256" key="2">
    <source>
        <dbReference type="ARBA" id="ARBA00022448"/>
    </source>
</evidence>
<evidence type="ECO:0000256" key="7">
    <source>
        <dbReference type="ARBA" id="ARBA00023136"/>
    </source>
</evidence>
<name>I4CC86_DESTA</name>
<dbReference type="PANTHER" id="PTHR35011">
    <property type="entry name" value="2,3-DIKETO-L-GULONATE TRAP TRANSPORTER SMALL PERMEASE PROTEIN YIAM"/>
    <property type="match status" value="1"/>
</dbReference>
<gene>
    <name evidence="11" type="ordered locus">Desti_4549</name>
</gene>
<evidence type="ECO:0000256" key="5">
    <source>
        <dbReference type="ARBA" id="ARBA00022692"/>
    </source>
</evidence>
<sequence>MKSAGLSRAGESGFAESTVMTKSYLAGLNRTFSRFLFVIAGFALSGTMLLTVADVILRAFKRPILGTYELVGLLGAVVIGFALPQTSRLKGHVMMDFLTGKLPDALQTVLHILTRLLAIGLFAVLGWNTWIMGNDFYRVGEVTPTLQLPLYPVTYLMALCCFIECLVLFVDMLTKRELEP</sequence>
<evidence type="ECO:0000256" key="3">
    <source>
        <dbReference type="ARBA" id="ARBA00022475"/>
    </source>
</evidence>
<feature type="domain" description="Tripartite ATP-independent periplasmic transporters DctQ component" evidence="10">
    <location>
        <begin position="48"/>
        <end position="174"/>
    </location>
</feature>
<feature type="transmembrane region" description="Helical" evidence="9">
    <location>
        <begin position="105"/>
        <end position="130"/>
    </location>
</feature>
<proteinExistence type="inferred from homology"/>
<reference evidence="12" key="1">
    <citation type="submission" date="2012-06" db="EMBL/GenBank/DDBJ databases">
        <title>Complete sequence of chromosome of Desulfomonile tiedjei DSM 6799.</title>
        <authorList>
            <person name="Lucas S."/>
            <person name="Copeland A."/>
            <person name="Lapidus A."/>
            <person name="Glavina del Rio T."/>
            <person name="Dalin E."/>
            <person name="Tice H."/>
            <person name="Bruce D."/>
            <person name="Goodwin L."/>
            <person name="Pitluck S."/>
            <person name="Peters L."/>
            <person name="Ovchinnikova G."/>
            <person name="Zeytun A."/>
            <person name="Lu M."/>
            <person name="Kyrpides N."/>
            <person name="Mavromatis K."/>
            <person name="Ivanova N."/>
            <person name="Brettin T."/>
            <person name="Detter J.C."/>
            <person name="Han C."/>
            <person name="Larimer F."/>
            <person name="Land M."/>
            <person name="Hauser L."/>
            <person name="Markowitz V."/>
            <person name="Cheng J.-F."/>
            <person name="Hugenholtz P."/>
            <person name="Woyke T."/>
            <person name="Wu D."/>
            <person name="Spring S."/>
            <person name="Schroeder M."/>
            <person name="Brambilla E."/>
            <person name="Klenk H.-P."/>
            <person name="Eisen J.A."/>
        </authorList>
    </citation>
    <scope>NUCLEOTIDE SEQUENCE [LARGE SCALE GENOMIC DNA]</scope>
    <source>
        <strain evidence="12">ATCC 49306 / DSM 6799 / DCB-1</strain>
    </source>
</reference>
<evidence type="ECO:0000256" key="6">
    <source>
        <dbReference type="ARBA" id="ARBA00022989"/>
    </source>
</evidence>
<dbReference type="EMBL" id="CP003360">
    <property type="protein sequence ID" value="AFM27177.1"/>
    <property type="molecule type" value="Genomic_DNA"/>
</dbReference>
<dbReference type="eggNOG" id="COG3090">
    <property type="taxonomic scope" value="Bacteria"/>
</dbReference>
<organism evidence="11 12">
    <name type="scientific">Desulfomonile tiedjei (strain ATCC 49306 / DSM 6799 / DCB-1)</name>
    <dbReference type="NCBI Taxonomy" id="706587"/>
    <lineage>
        <taxon>Bacteria</taxon>
        <taxon>Pseudomonadati</taxon>
        <taxon>Thermodesulfobacteriota</taxon>
        <taxon>Desulfomonilia</taxon>
        <taxon>Desulfomonilales</taxon>
        <taxon>Desulfomonilaceae</taxon>
        <taxon>Desulfomonile</taxon>
    </lineage>
</organism>
<protein>
    <submittedName>
        <fullName evidence="11">TRAP-type C4-dicarboxylate transport system, small permease component</fullName>
    </submittedName>
</protein>
<evidence type="ECO:0000256" key="1">
    <source>
        <dbReference type="ARBA" id="ARBA00004429"/>
    </source>
</evidence>
<feature type="transmembrane region" description="Helical" evidence="9">
    <location>
        <begin position="63"/>
        <end position="84"/>
    </location>
</feature>
<evidence type="ECO:0000259" key="10">
    <source>
        <dbReference type="Pfam" id="PF04290"/>
    </source>
</evidence>
<keyword evidence="4" id="KW-0997">Cell inner membrane</keyword>
<dbReference type="Proteomes" id="UP000006055">
    <property type="component" value="Chromosome"/>
</dbReference>
<evidence type="ECO:0000256" key="8">
    <source>
        <dbReference type="ARBA" id="ARBA00038436"/>
    </source>
</evidence>
<dbReference type="AlphaFoldDB" id="I4CC86"/>
<dbReference type="STRING" id="706587.Desti_4549"/>
<feature type="transmembrane region" description="Helical" evidence="9">
    <location>
        <begin position="35"/>
        <end position="57"/>
    </location>
</feature>
<keyword evidence="2" id="KW-0813">Transport</keyword>
<feature type="transmembrane region" description="Helical" evidence="9">
    <location>
        <begin position="150"/>
        <end position="170"/>
    </location>
</feature>
<comment type="similarity">
    <text evidence="8">Belongs to the TRAP transporter small permease family.</text>
</comment>